<keyword evidence="1" id="KW-0472">Membrane</keyword>
<comment type="caution">
    <text evidence="2">The sequence shown here is derived from an EMBL/GenBank/DDBJ whole genome shotgun (WGS) entry which is preliminary data.</text>
</comment>
<sequence length="97" mass="11045">MTPGSEDPRIEVMYRRDRAWALVAIIVLWLTLLFVFFEVLPDTGSSGVAIALVIAAGLVLLFNTASIFALVRHYHEDKVHLYGLDLHYIDEMKKSKR</sequence>
<organism evidence="2 3">
    <name type="scientific">Labrys miyagiensis</name>
    <dbReference type="NCBI Taxonomy" id="346912"/>
    <lineage>
        <taxon>Bacteria</taxon>
        <taxon>Pseudomonadati</taxon>
        <taxon>Pseudomonadota</taxon>
        <taxon>Alphaproteobacteria</taxon>
        <taxon>Hyphomicrobiales</taxon>
        <taxon>Xanthobacteraceae</taxon>
        <taxon>Labrys</taxon>
    </lineage>
</organism>
<feature type="transmembrane region" description="Helical" evidence="1">
    <location>
        <begin position="19"/>
        <end position="37"/>
    </location>
</feature>
<keyword evidence="3" id="KW-1185">Reference proteome</keyword>
<keyword evidence="1" id="KW-0812">Transmembrane</keyword>
<accession>A0ABQ6CSZ6</accession>
<feature type="transmembrane region" description="Helical" evidence="1">
    <location>
        <begin position="49"/>
        <end position="71"/>
    </location>
</feature>
<proteinExistence type="predicted"/>
<evidence type="ECO:0000256" key="1">
    <source>
        <dbReference type="SAM" id="Phobius"/>
    </source>
</evidence>
<dbReference type="RefSeq" id="WP_284316156.1">
    <property type="nucleotide sequence ID" value="NZ_BSPC01000069.1"/>
</dbReference>
<gene>
    <name evidence="2" type="ORF">GCM10007874_62600</name>
</gene>
<dbReference type="EMBL" id="BSPC01000069">
    <property type="protein sequence ID" value="GLS23240.1"/>
    <property type="molecule type" value="Genomic_DNA"/>
</dbReference>
<reference evidence="3" key="1">
    <citation type="journal article" date="2019" name="Int. J. Syst. Evol. Microbiol.">
        <title>The Global Catalogue of Microorganisms (GCM) 10K type strain sequencing project: providing services to taxonomists for standard genome sequencing and annotation.</title>
        <authorList>
            <consortium name="The Broad Institute Genomics Platform"/>
            <consortium name="The Broad Institute Genome Sequencing Center for Infectious Disease"/>
            <person name="Wu L."/>
            <person name="Ma J."/>
        </authorList>
    </citation>
    <scope>NUCLEOTIDE SEQUENCE [LARGE SCALE GENOMIC DNA]</scope>
    <source>
        <strain evidence="3">NBRC 101365</strain>
    </source>
</reference>
<name>A0ABQ6CSZ6_9HYPH</name>
<dbReference type="Proteomes" id="UP001156882">
    <property type="component" value="Unassembled WGS sequence"/>
</dbReference>
<evidence type="ECO:0000313" key="2">
    <source>
        <dbReference type="EMBL" id="GLS23240.1"/>
    </source>
</evidence>
<protein>
    <submittedName>
        <fullName evidence="2">Uncharacterized protein</fullName>
    </submittedName>
</protein>
<keyword evidence="1" id="KW-1133">Transmembrane helix</keyword>
<evidence type="ECO:0000313" key="3">
    <source>
        <dbReference type="Proteomes" id="UP001156882"/>
    </source>
</evidence>